<dbReference type="EMBL" id="CP018145">
    <property type="protein sequence ID" value="ASJ56634.1"/>
    <property type="molecule type" value="Genomic_DNA"/>
</dbReference>
<proteinExistence type="predicted"/>
<dbReference type="KEGG" id="bfm:BP422_25705"/>
<dbReference type="OrthoDB" id="1680946at2"/>
<organism evidence="1 5">
    <name type="scientific">Brevibacillus formosus</name>
    <dbReference type="NCBI Taxonomy" id="54913"/>
    <lineage>
        <taxon>Bacteria</taxon>
        <taxon>Bacillati</taxon>
        <taxon>Bacillota</taxon>
        <taxon>Bacilli</taxon>
        <taxon>Bacillales</taxon>
        <taxon>Paenibacillaceae</taxon>
        <taxon>Brevibacillus</taxon>
    </lineage>
</organism>
<dbReference type="EMBL" id="LDCN01000012">
    <property type="protein sequence ID" value="KLH96134.1"/>
    <property type="molecule type" value="Genomic_DNA"/>
</dbReference>
<dbReference type="SUPFAM" id="SSF158397">
    <property type="entry name" value="TM1646-like"/>
    <property type="match status" value="1"/>
</dbReference>
<name>A0A0H0SCN7_9BACL</name>
<protein>
    <recommendedName>
        <fullName evidence="7">UDP-N-acetylenolpyruvoylglucosamine reductase</fullName>
    </recommendedName>
</protein>
<gene>
    <name evidence="2" type="primary">yaaR</name>
    <name evidence="3" type="ORF">AA984_26985</name>
    <name evidence="2" type="ORF">BFO01nite_46730</name>
    <name evidence="1" type="ORF">BP422_25705</name>
</gene>
<evidence type="ECO:0000313" key="1">
    <source>
        <dbReference type="EMBL" id="ASJ56634.1"/>
    </source>
</evidence>
<reference evidence="1 5" key="2">
    <citation type="submission" date="2016-11" db="EMBL/GenBank/DDBJ databases">
        <authorList>
            <person name="Jaros S."/>
            <person name="Januszkiewicz K."/>
            <person name="Wedrychowicz H."/>
        </authorList>
    </citation>
    <scope>NUCLEOTIDE SEQUENCE [LARGE SCALE GENOMIC DNA]</scope>
    <source>
        <strain evidence="1 5">NF2</strain>
    </source>
</reference>
<reference evidence="2 6" key="3">
    <citation type="submission" date="2019-06" db="EMBL/GenBank/DDBJ databases">
        <title>Whole genome shotgun sequence of Brevibacillus formosus NBRC 15716.</title>
        <authorList>
            <person name="Hosoyama A."/>
            <person name="Uohara A."/>
            <person name="Ohji S."/>
            <person name="Ichikawa N."/>
        </authorList>
    </citation>
    <scope>NUCLEOTIDE SEQUENCE [LARGE SCALE GENOMIC DNA]</scope>
    <source>
        <strain evidence="2 6">NBRC 15716</strain>
    </source>
</reference>
<accession>A0A0H0SCN7</accession>
<dbReference type="Gene3D" id="1.20.120.490">
    <property type="entry name" value="Hypothetical protein TM1646-like domain"/>
    <property type="match status" value="1"/>
</dbReference>
<dbReference type="Proteomes" id="UP000197781">
    <property type="component" value="Chromosome"/>
</dbReference>
<evidence type="ECO:0000313" key="5">
    <source>
        <dbReference type="Proteomes" id="UP000197781"/>
    </source>
</evidence>
<sequence length="148" mass="17192">MKISDGLRPKLDLIKTTDSRKNPQLEKLNFGTMIQGEDERMSQEKLTRLLTDIDKQGQILARSRAVRDFYAYKNLVKQFMEEAVKFGIALDDRRGMNRRGRSRLYKIVKEVDAELLKLTDELLSEQAPTIDLLARIGEIRGMLINLYF</sequence>
<reference evidence="3 4" key="1">
    <citation type="submission" date="2015-05" db="EMBL/GenBank/DDBJ databases">
        <title>Genome sequencing project for genomic taxonomy and phylogenomics of Bacillus-like bacteria.</title>
        <authorList>
            <person name="Liu B."/>
            <person name="Wang J."/>
            <person name="Zhu Y."/>
            <person name="Liu G."/>
            <person name="Chen Q."/>
            <person name="Chen Z."/>
            <person name="Lan J."/>
            <person name="Che J."/>
            <person name="Ge C."/>
            <person name="Shi H."/>
            <person name="Pan Z."/>
            <person name="Liu X."/>
        </authorList>
    </citation>
    <scope>NUCLEOTIDE SEQUENCE [LARGE SCALE GENOMIC DNA]</scope>
    <source>
        <strain evidence="3 4">DSM 9885</strain>
    </source>
</reference>
<dbReference type="AlphaFoldDB" id="A0A0H0SCN7"/>
<evidence type="ECO:0000313" key="3">
    <source>
        <dbReference type="EMBL" id="KLH96134.1"/>
    </source>
</evidence>
<dbReference type="Pfam" id="PF03885">
    <property type="entry name" value="DUF327"/>
    <property type="match status" value="1"/>
</dbReference>
<evidence type="ECO:0000313" key="6">
    <source>
        <dbReference type="Proteomes" id="UP000319498"/>
    </source>
</evidence>
<evidence type="ECO:0008006" key="7">
    <source>
        <dbReference type="Google" id="ProtNLM"/>
    </source>
</evidence>
<evidence type="ECO:0000313" key="4">
    <source>
        <dbReference type="Proteomes" id="UP000035218"/>
    </source>
</evidence>
<dbReference type="RefSeq" id="WP_012683855.1">
    <property type="nucleotide sequence ID" value="NZ_BAAFVL010000016.1"/>
</dbReference>
<keyword evidence="6" id="KW-1185">Reference proteome</keyword>
<dbReference type="EMBL" id="BJOL01000031">
    <property type="protein sequence ID" value="GED60541.1"/>
    <property type="molecule type" value="Genomic_DNA"/>
</dbReference>
<dbReference type="InterPro" id="IPR005585">
    <property type="entry name" value="DUF327"/>
</dbReference>
<dbReference type="Proteomes" id="UP000319498">
    <property type="component" value="Unassembled WGS sequence"/>
</dbReference>
<dbReference type="Proteomes" id="UP000035218">
    <property type="component" value="Unassembled WGS sequence"/>
</dbReference>
<evidence type="ECO:0000313" key="2">
    <source>
        <dbReference type="EMBL" id="GED60541.1"/>
    </source>
</evidence>
<dbReference type="InterPro" id="IPR024042">
    <property type="entry name" value="TM1646-like_dom_sf"/>
</dbReference>
<dbReference type="GeneID" id="87588692"/>